<dbReference type="Gene3D" id="3.40.1580.10">
    <property type="entry name" value="SMI1/KNR4-like"/>
    <property type="match status" value="1"/>
</dbReference>
<comment type="caution">
    <text evidence="2">The sequence shown here is derived from an EMBL/GenBank/DDBJ whole genome shotgun (WGS) entry which is preliminary data.</text>
</comment>
<dbReference type="InterPro" id="IPR018958">
    <property type="entry name" value="Knr4/Smi1-like_dom"/>
</dbReference>
<evidence type="ECO:0000313" key="3">
    <source>
        <dbReference type="Proteomes" id="UP000190188"/>
    </source>
</evidence>
<organism evidence="2 3">
    <name type="scientific">Paenibacillus selenitireducens</name>
    <dbReference type="NCBI Taxonomy" id="1324314"/>
    <lineage>
        <taxon>Bacteria</taxon>
        <taxon>Bacillati</taxon>
        <taxon>Bacillota</taxon>
        <taxon>Bacilli</taxon>
        <taxon>Bacillales</taxon>
        <taxon>Paenibacillaceae</taxon>
        <taxon>Paenibacillus</taxon>
    </lineage>
</organism>
<dbReference type="Proteomes" id="UP000190188">
    <property type="component" value="Unassembled WGS sequence"/>
</dbReference>
<evidence type="ECO:0000313" key="2">
    <source>
        <dbReference type="EMBL" id="OPA79495.1"/>
    </source>
</evidence>
<dbReference type="OrthoDB" id="2633244at2"/>
<accession>A0A1T2XI58</accession>
<reference evidence="2 3" key="1">
    <citation type="submission" date="2017-01" db="EMBL/GenBank/DDBJ databases">
        <title>Genome analysis of Paenibacillus selenitrireducens ES3-24.</title>
        <authorList>
            <person name="Xu D."/>
            <person name="Yao R."/>
            <person name="Zheng S."/>
        </authorList>
    </citation>
    <scope>NUCLEOTIDE SEQUENCE [LARGE SCALE GENOMIC DNA]</scope>
    <source>
        <strain evidence="2 3">ES3-24</strain>
    </source>
</reference>
<evidence type="ECO:0000259" key="1">
    <source>
        <dbReference type="SMART" id="SM00860"/>
    </source>
</evidence>
<name>A0A1T2XI58_9BACL</name>
<dbReference type="EMBL" id="MSZX01000003">
    <property type="protein sequence ID" value="OPA79495.1"/>
    <property type="molecule type" value="Genomic_DNA"/>
</dbReference>
<sequence>MWNTVFDKQYMKVEGLSQNDLRSFLSIWNMPITEEEIAEIVKRQRNPFPVNDPLYSQYTPFDPSRWAMPQMKLPDSYIQFLQYSNGGEFGNGDRYFQFFGSSEIRAMNLAYEFPEYMQGAVSFGMDGCGNHYIFDMRNDMTNGEYPILATHSGNLGYEDCKKVAPSFAELCMGTTSIDDELNE</sequence>
<keyword evidence="3" id="KW-1185">Reference proteome</keyword>
<proteinExistence type="predicted"/>
<dbReference type="Pfam" id="PF09346">
    <property type="entry name" value="SMI1_KNR4"/>
    <property type="match status" value="1"/>
</dbReference>
<dbReference type="InterPro" id="IPR037883">
    <property type="entry name" value="Knr4/Smi1-like_sf"/>
</dbReference>
<dbReference type="AlphaFoldDB" id="A0A1T2XI58"/>
<feature type="domain" description="Knr4/Smi1-like" evidence="1">
    <location>
        <begin position="31"/>
        <end position="173"/>
    </location>
</feature>
<dbReference type="SMART" id="SM00860">
    <property type="entry name" value="SMI1_KNR4"/>
    <property type="match status" value="1"/>
</dbReference>
<protein>
    <submittedName>
        <fullName evidence="2">SMI1/KNR4 family protein</fullName>
    </submittedName>
</protein>
<gene>
    <name evidence="2" type="ORF">BVG16_08435</name>
</gene>
<dbReference type="STRING" id="1324314.BVG16_08435"/>
<dbReference type="SUPFAM" id="SSF160631">
    <property type="entry name" value="SMI1/KNR4-like"/>
    <property type="match status" value="1"/>
</dbReference>